<reference evidence="2" key="1">
    <citation type="submission" date="2018-06" db="EMBL/GenBank/DDBJ databases">
        <title>Leveraging single-cell genomics to expand the Fungal Tree of Life.</title>
        <authorList>
            <consortium name="DOE Joint Genome Institute"/>
            <person name="Ahrendt S.R."/>
            <person name="Quandt C.A."/>
            <person name="Ciobanu D."/>
            <person name="Clum A."/>
            <person name="Salamov A."/>
            <person name="Andreopoulos B."/>
            <person name="Cheng J.-F."/>
            <person name="Woyke T."/>
            <person name="Pelin A."/>
            <person name="Henrissat B."/>
            <person name="Reynolds N."/>
            <person name="Benny G.L."/>
            <person name="Smith M.E."/>
            <person name="James T.Y."/>
            <person name="Grigoriev I.V."/>
        </authorList>
    </citation>
    <scope>NUCLEOTIDE SEQUENCE</scope>
    <source>
        <strain evidence="2">Perch Fen</strain>
    </source>
</reference>
<dbReference type="OrthoDB" id="102559at2759"/>
<dbReference type="Pfam" id="PF00581">
    <property type="entry name" value="Rhodanese"/>
    <property type="match status" value="1"/>
</dbReference>
<keyword evidence="3" id="KW-1185">Reference proteome</keyword>
<dbReference type="SUPFAM" id="SSF52821">
    <property type="entry name" value="Rhodanese/Cell cycle control phosphatase"/>
    <property type="match status" value="1"/>
</dbReference>
<sequence length="137" mass="15070">MAPPKYMEPTELAGMLKNSALKIGKDFVIVDVRDLDFEGGGNIPGCLNAPSHLFLAQPEVFVQKFAGVKQVIFHCALSQVRGPKCAQRFHSTLTATGGSTDQQVYILRGGFGAWQALYKNEPSLVEQYNAGMWTDEY</sequence>
<dbReference type="Proteomes" id="UP000269721">
    <property type="component" value="Unassembled WGS sequence"/>
</dbReference>
<evidence type="ECO:0000313" key="3">
    <source>
        <dbReference type="Proteomes" id="UP000269721"/>
    </source>
</evidence>
<dbReference type="AlphaFoldDB" id="A0A4P9WFB0"/>
<dbReference type="InterPro" id="IPR036873">
    <property type="entry name" value="Rhodanese-like_dom_sf"/>
</dbReference>
<dbReference type="PANTHER" id="PTHR10828">
    <property type="entry name" value="M-PHASE INDUCER PHOSPHATASE DUAL SPECIFICITY PHOSPHATASE CDC25"/>
    <property type="match status" value="1"/>
</dbReference>
<dbReference type="PROSITE" id="PS50206">
    <property type="entry name" value="RHODANESE_3"/>
    <property type="match status" value="1"/>
</dbReference>
<accession>A0A4P9WFB0</accession>
<evidence type="ECO:0000259" key="1">
    <source>
        <dbReference type="PROSITE" id="PS50206"/>
    </source>
</evidence>
<dbReference type="GO" id="GO:0005737">
    <property type="term" value="C:cytoplasm"/>
    <property type="evidence" value="ECO:0007669"/>
    <property type="project" value="TreeGrafter"/>
</dbReference>
<dbReference type="PANTHER" id="PTHR10828:SF38">
    <property type="entry name" value="ARSENICAL-RESISTANCE PROTEIN 2-RELATED"/>
    <property type="match status" value="1"/>
</dbReference>
<proteinExistence type="predicted"/>
<evidence type="ECO:0000313" key="2">
    <source>
        <dbReference type="EMBL" id="RKO90525.1"/>
    </source>
</evidence>
<dbReference type="Gene3D" id="3.40.250.10">
    <property type="entry name" value="Rhodanese-like domain"/>
    <property type="match status" value="1"/>
</dbReference>
<dbReference type="SMART" id="SM00450">
    <property type="entry name" value="RHOD"/>
    <property type="match status" value="1"/>
</dbReference>
<protein>
    <submittedName>
        <fullName evidence="2">Rhodanese-like domain-containing protein</fullName>
    </submittedName>
</protein>
<dbReference type="GO" id="GO:0005634">
    <property type="term" value="C:nucleus"/>
    <property type="evidence" value="ECO:0007669"/>
    <property type="project" value="TreeGrafter"/>
</dbReference>
<dbReference type="EMBL" id="KZ995512">
    <property type="protein sequence ID" value="RKO90525.1"/>
    <property type="molecule type" value="Genomic_DNA"/>
</dbReference>
<feature type="domain" description="Rhodanese" evidence="1">
    <location>
        <begin position="23"/>
        <end position="123"/>
    </location>
</feature>
<name>A0A4P9WFB0_9FUNG</name>
<dbReference type="GO" id="GO:0004725">
    <property type="term" value="F:protein tyrosine phosphatase activity"/>
    <property type="evidence" value="ECO:0007669"/>
    <property type="project" value="TreeGrafter"/>
</dbReference>
<organism evidence="2 3">
    <name type="scientific">Blyttiomyces helicus</name>
    <dbReference type="NCBI Taxonomy" id="388810"/>
    <lineage>
        <taxon>Eukaryota</taxon>
        <taxon>Fungi</taxon>
        <taxon>Fungi incertae sedis</taxon>
        <taxon>Chytridiomycota</taxon>
        <taxon>Chytridiomycota incertae sedis</taxon>
        <taxon>Chytridiomycetes</taxon>
        <taxon>Chytridiomycetes incertae sedis</taxon>
        <taxon>Blyttiomyces</taxon>
    </lineage>
</organism>
<gene>
    <name evidence="2" type="ORF">BDK51DRAFT_16686</name>
</gene>
<dbReference type="InterPro" id="IPR001763">
    <property type="entry name" value="Rhodanese-like_dom"/>
</dbReference>